<dbReference type="PRINTS" id="PR00385">
    <property type="entry name" value="P450"/>
</dbReference>
<keyword evidence="5 8" id="KW-0408">Iron</keyword>
<evidence type="ECO:0000256" key="4">
    <source>
        <dbReference type="ARBA" id="ARBA00023002"/>
    </source>
</evidence>
<evidence type="ECO:0000256" key="2">
    <source>
        <dbReference type="ARBA" id="ARBA00022617"/>
    </source>
</evidence>
<comment type="function">
    <text evidence="7">Cytochromes P450 are a group of heme-thiolate monooxygenases. They oxidize a variety of structurally unrelated compounds, including steroids, fatty acids, and xenobiotics.</text>
</comment>
<keyword evidence="2 8" id="KW-0349">Heme</keyword>
<reference evidence="10 11" key="1">
    <citation type="submission" date="2024-08" db="EMBL/GenBank/DDBJ databases">
        <authorList>
            <person name="Cucini C."/>
            <person name="Frati F."/>
        </authorList>
    </citation>
    <scope>NUCLEOTIDE SEQUENCE [LARGE SCALE GENOMIC DNA]</scope>
</reference>
<evidence type="ECO:0000256" key="3">
    <source>
        <dbReference type="ARBA" id="ARBA00022723"/>
    </source>
</evidence>
<dbReference type="InterPro" id="IPR001128">
    <property type="entry name" value="Cyt_P450"/>
</dbReference>
<accession>A0ABP1QUY7</accession>
<dbReference type="InterPro" id="IPR002401">
    <property type="entry name" value="Cyt_P450_E_grp-I"/>
</dbReference>
<comment type="caution">
    <text evidence="10">The sequence shown here is derived from an EMBL/GenBank/DDBJ whole genome shotgun (WGS) entry which is preliminary data.</text>
</comment>
<name>A0ABP1QUY7_9HEXA</name>
<evidence type="ECO:0000256" key="8">
    <source>
        <dbReference type="RuleBase" id="RU000461"/>
    </source>
</evidence>
<keyword evidence="9" id="KW-0472">Membrane</keyword>
<dbReference type="Pfam" id="PF00067">
    <property type="entry name" value="p450"/>
    <property type="match status" value="1"/>
</dbReference>
<dbReference type="PANTHER" id="PTHR24302:SF15">
    <property type="entry name" value="FATTY-ACID PEROXYGENASE"/>
    <property type="match status" value="1"/>
</dbReference>
<evidence type="ECO:0000256" key="6">
    <source>
        <dbReference type="ARBA" id="ARBA00023033"/>
    </source>
</evidence>
<keyword evidence="6 8" id="KW-0503">Monooxygenase</keyword>
<dbReference type="SUPFAM" id="SSF48264">
    <property type="entry name" value="Cytochrome P450"/>
    <property type="match status" value="1"/>
</dbReference>
<organism evidence="10 11">
    <name type="scientific">Orchesella dallaii</name>
    <dbReference type="NCBI Taxonomy" id="48710"/>
    <lineage>
        <taxon>Eukaryota</taxon>
        <taxon>Metazoa</taxon>
        <taxon>Ecdysozoa</taxon>
        <taxon>Arthropoda</taxon>
        <taxon>Hexapoda</taxon>
        <taxon>Collembola</taxon>
        <taxon>Entomobryomorpha</taxon>
        <taxon>Entomobryoidea</taxon>
        <taxon>Orchesellidae</taxon>
        <taxon>Orchesellinae</taxon>
        <taxon>Orchesella</taxon>
    </lineage>
</organism>
<dbReference type="InterPro" id="IPR050705">
    <property type="entry name" value="Cytochrome_P450_3A"/>
</dbReference>
<keyword evidence="3 8" id="KW-0479">Metal-binding</keyword>
<keyword evidence="11" id="KW-1185">Reference proteome</keyword>
<evidence type="ECO:0000256" key="1">
    <source>
        <dbReference type="ARBA" id="ARBA00010617"/>
    </source>
</evidence>
<dbReference type="EMBL" id="CAXLJM020000048">
    <property type="protein sequence ID" value="CAL8112347.1"/>
    <property type="molecule type" value="Genomic_DNA"/>
</dbReference>
<dbReference type="Proteomes" id="UP001642540">
    <property type="component" value="Unassembled WGS sequence"/>
</dbReference>
<feature type="transmembrane region" description="Helical" evidence="9">
    <location>
        <begin position="12"/>
        <end position="39"/>
    </location>
</feature>
<evidence type="ECO:0000313" key="11">
    <source>
        <dbReference type="Proteomes" id="UP001642540"/>
    </source>
</evidence>
<keyword evidence="9" id="KW-0812">Transmembrane</keyword>
<evidence type="ECO:0000256" key="7">
    <source>
        <dbReference type="ARBA" id="ARBA00043906"/>
    </source>
</evidence>
<dbReference type="Gene3D" id="1.10.630.10">
    <property type="entry name" value="Cytochrome P450"/>
    <property type="match status" value="1"/>
</dbReference>
<dbReference type="InterPro" id="IPR036396">
    <property type="entry name" value="Cyt_P450_sf"/>
</dbReference>
<dbReference type="InterPro" id="IPR017972">
    <property type="entry name" value="Cyt_P450_CS"/>
</dbReference>
<dbReference type="PANTHER" id="PTHR24302">
    <property type="entry name" value="CYTOCHROME P450 FAMILY 3"/>
    <property type="match status" value="1"/>
</dbReference>
<sequence>MELKNRLTPYIILALFPICIFTQLPLQLILPYFLIVLAITLVAEEGRINYGVLEQSGIPVVEPTLFLGSEPDYHRRVQHLVDIERFKKYGPIWGSYVGRAPHIFITDPELIRLIFVKDSSSHFENRQDYEFGCALMNEVMEFKKGEEWRVLRDFLSPLFTTSKINHMSQVIGSCAKEFASDLKSECDKNGRVKVDCRIRLTTSLIDMFAQTTLGVRMEDRKDPRNLFAQALRMMMHGEEEMNFIYTLSLSFPILQKLTPIYGEGIALLDSTFRNVIKKRIAGGCCSSTAHNDFLDFICCLWKRVEKGEFQELGFTQTTVLSQCVLFFLGGYDTMASTLCHLLWNMATHPEEQEEMYEELKRALANHPKGEEIDHELIHDSNIPFISACIYETLRLQPSLYRPERICGNDWNHEGLSIKKGTVVIIPTWAANRNPKFYPDEPEKFKPERLIPENNEYIDPYAFTSFGFGPRNCIGKRFACESMKLFACHIVRNFRVELREDSVLEYKPGSPIVVAFNPLYLDFVKRNKKVSFFTER</sequence>
<evidence type="ECO:0000256" key="9">
    <source>
        <dbReference type="SAM" id="Phobius"/>
    </source>
</evidence>
<keyword evidence="4 8" id="KW-0560">Oxidoreductase</keyword>
<gene>
    <name evidence="10" type="ORF">ODALV1_LOCUS15605</name>
</gene>
<comment type="similarity">
    <text evidence="1 8">Belongs to the cytochrome P450 family.</text>
</comment>
<proteinExistence type="inferred from homology"/>
<protein>
    <submittedName>
        <fullName evidence="10">Uncharacterized protein</fullName>
    </submittedName>
</protein>
<evidence type="ECO:0000256" key="5">
    <source>
        <dbReference type="ARBA" id="ARBA00023004"/>
    </source>
</evidence>
<dbReference type="PRINTS" id="PR00463">
    <property type="entry name" value="EP450I"/>
</dbReference>
<dbReference type="PROSITE" id="PS00086">
    <property type="entry name" value="CYTOCHROME_P450"/>
    <property type="match status" value="1"/>
</dbReference>
<evidence type="ECO:0000313" key="10">
    <source>
        <dbReference type="EMBL" id="CAL8112347.1"/>
    </source>
</evidence>
<keyword evidence="9" id="KW-1133">Transmembrane helix</keyword>